<evidence type="ECO:0000313" key="5">
    <source>
        <dbReference type="Proteomes" id="UP000198569"/>
    </source>
</evidence>
<protein>
    <submittedName>
        <fullName evidence="4">Transcriptional regulator, TetR family</fullName>
    </submittedName>
</protein>
<dbReference type="Pfam" id="PF00440">
    <property type="entry name" value="TetR_N"/>
    <property type="match status" value="1"/>
</dbReference>
<evidence type="ECO:0000313" key="4">
    <source>
        <dbReference type="EMBL" id="SDX15464.1"/>
    </source>
</evidence>
<evidence type="ECO:0000256" key="2">
    <source>
        <dbReference type="PROSITE-ProRule" id="PRU00335"/>
    </source>
</evidence>
<accession>A0A1H2ZF93</accession>
<dbReference type="OrthoDB" id="836882at2"/>
<dbReference type="GO" id="GO:0003677">
    <property type="term" value="F:DNA binding"/>
    <property type="evidence" value="ECO:0007669"/>
    <property type="project" value="UniProtKB-UniRule"/>
</dbReference>
<feature type="DNA-binding region" description="H-T-H motif" evidence="2">
    <location>
        <begin position="29"/>
        <end position="48"/>
    </location>
</feature>
<proteinExistence type="predicted"/>
<keyword evidence="1 2" id="KW-0238">DNA-binding</keyword>
<name>A0A1H2ZF93_9FLAO</name>
<gene>
    <name evidence="4" type="ORF">SAMN05444338_107158</name>
</gene>
<sequence>MKKDRAATEDKIYKAFLDILKEKGPQGVGINAIAKEAGVSKALIYRYFGGMKGLLLTFAQKGDFFKSLLAIDEKKDNLENLKSFIKEGTKELRENVLTQEILRWQLIENNEDTKSLFKYFNAQVGKTFAIEEKDKTLNAAFQLQLGGYVYFTLLSKFNKTFIATDLTSETTWENFDEAIAKTIEMFSKP</sequence>
<feature type="domain" description="HTH tetR-type" evidence="3">
    <location>
        <begin position="6"/>
        <end position="66"/>
    </location>
</feature>
<dbReference type="PANTHER" id="PTHR43479:SF11">
    <property type="entry name" value="ACREF_ENVCD OPERON REPRESSOR-RELATED"/>
    <property type="match status" value="1"/>
</dbReference>
<dbReference type="InterPro" id="IPR001647">
    <property type="entry name" value="HTH_TetR"/>
</dbReference>
<organism evidence="4 5">
    <name type="scientific">Flavobacterium degerlachei</name>
    <dbReference type="NCBI Taxonomy" id="229203"/>
    <lineage>
        <taxon>Bacteria</taxon>
        <taxon>Pseudomonadati</taxon>
        <taxon>Bacteroidota</taxon>
        <taxon>Flavobacteriia</taxon>
        <taxon>Flavobacteriales</taxon>
        <taxon>Flavobacteriaceae</taxon>
        <taxon>Flavobacterium</taxon>
    </lineage>
</organism>
<dbReference type="InterPro" id="IPR050624">
    <property type="entry name" value="HTH-type_Tx_Regulator"/>
</dbReference>
<evidence type="ECO:0000259" key="3">
    <source>
        <dbReference type="PROSITE" id="PS50977"/>
    </source>
</evidence>
<dbReference type="RefSeq" id="WP_091431985.1">
    <property type="nucleotide sequence ID" value="NZ_FNMV01000007.1"/>
</dbReference>
<reference evidence="5" key="1">
    <citation type="submission" date="2016-10" db="EMBL/GenBank/DDBJ databases">
        <authorList>
            <person name="Varghese N."/>
            <person name="Submissions S."/>
        </authorList>
    </citation>
    <scope>NUCLEOTIDE SEQUENCE [LARGE SCALE GENOMIC DNA]</scope>
    <source>
        <strain evidence="5">DSM 15718</strain>
    </source>
</reference>
<dbReference type="EMBL" id="FNMV01000007">
    <property type="protein sequence ID" value="SDX15464.1"/>
    <property type="molecule type" value="Genomic_DNA"/>
</dbReference>
<dbReference type="PANTHER" id="PTHR43479">
    <property type="entry name" value="ACREF/ENVCD OPERON REPRESSOR-RELATED"/>
    <property type="match status" value="1"/>
</dbReference>
<keyword evidence="5" id="KW-1185">Reference proteome</keyword>
<dbReference type="Gene3D" id="1.10.357.10">
    <property type="entry name" value="Tetracycline Repressor, domain 2"/>
    <property type="match status" value="1"/>
</dbReference>
<dbReference type="Proteomes" id="UP000198569">
    <property type="component" value="Unassembled WGS sequence"/>
</dbReference>
<dbReference type="SUPFAM" id="SSF46689">
    <property type="entry name" value="Homeodomain-like"/>
    <property type="match status" value="1"/>
</dbReference>
<dbReference type="PRINTS" id="PR00455">
    <property type="entry name" value="HTHTETR"/>
</dbReference>
<dbReference type="InterPro" id="IPR009057">
    <property type="entry name" value="Homeodomain-like_sf"/>
</dbReference>
<dbReference type="STRING" id="229203.SAMN05444338_107158"/>
<dbReference type="AlphaFoldDB" id="A0A1H2ZF93"/>
<evidence type="ECO:0000256" key="1">
    <source>
        <dbReference type="ARBA" id="ARBA00023125"/>
    </source>
</evidence>
<dbReference type="PROSITE" id="PS50977">
    <property type="entry name" value="HTH_TETR_2"/>
    <property type="match status" value="1"/>
</dbReference>